<feature type="compositionally biased region" description="Basic and acidic residues" evidence="2">
    <location>
        <begin position="30"/>
        <end position="63"/>
    </location>
</feature>
<dbReference type="OrthoDB" id="5152817at2759"/>
<keyword evidence="3" id="KW-0808">Transferase</keyword>
<feature type="region of interest" description="Disordered" evidence="2">
    <location>
        <begin position="629"/>
        <end position="649"/>
    </location>
</feature>
<comment type="caution">
    <text evidence="3">The sequence shown here is derived from an EMBL/GenBank/DDBJ whole genome shotgun (WGS) entry which is preliminary data.</text>
</comment>
<evidence type="ECO:0000256" key="2">
    <source>
        <dbReference type="SAM" id="MobiDB-lite"/>
    </source>
</evidence>
<reference evidence="3 4" key="1">
    <citation type="journal article" date="2016" name="Genome Biol. Evol.">
        <title>Divergent and convergent evolution of fungal pathogenicity.</title>
        <authorList>
            <person name="Shang Y."/>
            <person name="Xiao G."/>
            <person name="Zheng P."/>
            <person name="Cen K."/>
            <person name="Zhan S."/>
            <person name="Wang C."/>
        </authorList>
    </citation>
    <scope>NUCLEOTIDE SEQUENCE [LARGE SCALE GENOMIC DNA]</scope>
    <source>
        <strain evidence="3 4">RCEF 264</strain>
    </source>
</reference>
<dbReference type="Proteomes" id="UP000076874">
    <property type="component" value="Unassembled WGS sequence"/>
</dbReference>
<dbReference type="InterPro" id="IPR011009">
    <property type="entry name" value="Kinase-like_dom_sf"/>
</dbReference>
<feature type="region of interest" description="Disordered" evidence="2">
    <location>
        <begin position="247"/>
        <end position="282"/>
    </location>
</feature>
<feature type="coiled-coil region" evidence="1">
    <location>
        <begin position="841"/>
        <end position="885"/>
    </location>
</feature>
<feature type="compositionally biased region" description="Low complexity" evidence="2">
    <location>
        <begin position="593"/>
        <end position="604"/>
    </location>
</feature>
<evidence type="ECO:0000256" key="1">
    <source>
        <dbReference type="SAM" id="Coils"/>
    </source>
</evidence>
<feature type="compositionally biased region" description="Low complexity" evidence="2">
    <location>
        <begin position="64"/>
        <end position="73"/>
    </location>
</feature>
<sequence>MPPTQTVPKASDKSDESDTSDLSSEASIQELKKALRASRAEAKQARADAKKARADAKKAKADAEQAQADAEQAQADAEQAKKLLRKTTFSRFLDICHENVFLQLKIQKNTNLVTVGGMTRVDGKLYPRRLRLWTAFESLRQDAFARLQSAFQQQTLFPSTAGLDYLVTKLAGRQLASEEDLKNFECLAVEGCALDVLPHFIELVSTGAAAFPTGVSSTPGSDDAAAAAVTAISFNNYPFGVVAADSDLVPSEPDDGGSRGRSRSRSSIRTRSTGRRKARQPLIVREDRPAYIGALAVAKDDMDAAAKWAAEAAEERDASGPPKKKQSPDRTKVHPDQWCFRHGADGAMRPVFVIEYKAAHKISPEMLRSALQPEQAASLMEEAIRTVASEITADDDVADRLNVARVLTQTYYYMIDYGLQYSYATTGETFVFLFLDPDDPSTLHYHLEEPKTAVKKDGVDLHRSAVALVLSFVTMAMAGQHMTQAWKKNVLKTQPAWPKPYKDMEPGTPKDKGTLPGAAMVVLAPGAGAAAACEDPQKQKGARWRDQDDDSESGDGGAGGDGSYRASSWTRQAGKTGTDTKRGTRRDSAMREASGAASGATTGTRQKAMAYCTQTCLLGLKTGSRLDPRCPNVERHRGGRDGTKNTTNERHAISADELRVLLVQQLAADLDHDCDNLERYGMYGAIGALFRLTLRTHGYCFLGKGVQRPHQERLAGEAAIYDQLEACQGRAVPVSLGMVALEEEYWTECGAHISHMLLLSFAGNSLWHYQQHWSGRPTAMAATATATTLTMDRRRINAEVEQTLRELASHGVEHGDAFDRNMVWNEEQQRIMAIDFDHAVVRQIDEARQAEKRRADKAEALWRVMAEEERRVKRVRADQDDQRRAVQAT</sequence>
<dbReference type="GO" id="GO:0016740">
    <property type="term" value="F:transferase activity"/>
    <property type="evidence" value="ECO:0007669"/>
    <property type="project" value="UniProtKB-KW"/>
</dbReference>
<feature type="compositionally biased region" description="Basic residues" evidence="2">
    <location>
        <begin position="260"/>
        <end position="279"/>
    </location>
</feature>
<evidence type="ECO:0000313" key="3">
    <source>
        <dbReference type="EMBL" id="OAA63403.1"/>
    </source>
</evidence>
<feature type="region of interest" description="Disordered" evidence="2">
    <location>
        <begin position="497"/>
        <end position="516"/>
    </location>
</feature>
<feature type="compositionally biased region" description="Basic and acidic residues" evidence="2">
    <location>
        <begin position="326"/>
        <end position="335"/>
    </location>
</feature>
<feature type="compositionally biased region" description="Basic and acidic residues" evidence="2">
    <location>
        <begin position="535"/>
        <end position="546"/>
    </location>
</feature>
<feature type="compositionally biased region" description="Basic and acidic residues" evidence="2">
    <location>
        <begin position="500"/>
        <end position="513"/>
    </location>
</feature>
<keyword evidence="1" id="KW-0175">Coiled coil</keyword>
<proteinExistence type="predicted"/>
<dbReference type="Gene3D" id="1.10.510.10">
    <property type="entry name" value="Transferase(Phosphotransferase) domain 1"/>
    <property type="match status" value="1"/>
</dbReference>
<organism evidence="3 4">
    <name type="scientific">Niveomyces insectorum RCEF 264</name>
    <dbReference type="NCBI Taxonomy" id="1081102"/>
    <lineage>
        <taxon>Eukaryota</taxon>
        <taxon>Fungi</taxon>
        <taxon>Dikarya</taxon>
        <taxon>Ascomycota</taxon>
        <taxon>Pezizomycotina</taxon>
        <taxon>Sordariomycetes</taxon>
        <taxon>Hypocreomycetidae</taxon>
        <taxon>Hypocreales</taxon>
        <taxon>Cordycipitaceae</taxon>
        <taxon>Niveomyces</taxon>
    </lineage>
</organism>
<accession>A0A167W6P7</accession>
<dbReference type="EMBL" id="AZHD01000005">
    <property type="protein sequence ID" value="OAA63403.1"/>
    <property type="molecule type" value="Genomic_DNA"/>
</dbReference>
<dbReference type="SUPFAM" id="SSF56112">
    <property type="entry name" value="Protein kinase-like (PK-like)"/>
    <property type="match status" value="1"/>
</dbReference>
<feature type="region of interest" description="Disordered" evidence="2">
    <location>
        <begin position="530"/>
        <end position="604"/>
    </location>
</feature>
<dbReference type="AlphaFoldDB" id="A0A167W6P7"/>
<dbReference type="STRING" id="1081102.A0A167W6P7"/>
<feature type="region of interest" description="Disordered" evidence="2">
    <location>
        <begin position="1"/>
        <end position="73"/>
    </location>
</feature>
<protein>
    <submittedName>
        <fullName evidence="3">Phosphotransferase-like protein</fullName>
    </submittedName>
</protein>
<feature type="compositionally biased region" description="Basic and acidic residues" evidence="2">
    <location>
        <begin position="578"/>
        <end position="590"/>
    </location>
</feature>
<gene>
    <name evidence="3" type="ORF">SPI_03566</name>
</gene>
<keyword evidence="4" id="KW-1185">Reference proteome</keyword>
<name>A0A167W6P7_9HYPO</name>
<feature type="region of interest" description="Disordered" evidence="2">
    <location>
        <begin position="308"/>
        <end position="337"/>
    </location>
</feature>
<evidence type="ECO:0000313" key="4">
    <source>
        <dbReference type="Proteomes" id="UP000076874"/>
    </source>
</evidence>